<evidence type="ECO:0000256" key="4">
    <source>
        <dbReference type="ARBA" id="ARBA00022692"/>
    </source>
</evidence>
<dbReference type="Proteomes" id="UP000322667">
    <property type="component" value="Chromosome D11"/>
</dbReference>
<evidence type="ECO:0000313" key="18">
    <source>
        <dbReference type="Proteomes" id="UP000322667"/>
    </source>
</evidence>
<accession>A0A5D2IWF5</accession>
<dbReference type="GO" id="GO:0016020">
    <property type="term" value="C:membrane"/>
    <property type="evidence" value="ECO:0007669"/>
    <property type="project" value="UniProtKB-SubCell"/>
</dbReference>
<evidence type="ECO:0000256" key="2">
    <source>
        <dbReference type="ARBA" id="ARBA00022527"/>
    </source>
</evidence>
<dbReference type="SUPFAM" id="SSF56112">
    <property type="entry name" value="Protein kinase-like (PK-like)"/>
    <property type="match status" value="1"/>
</dbReference>
<dbReference type="InterPro" id="IPR000719">
    <property type="entry name" value="Prot_kinase_dom"/>
</dbReference>
<evidence type="ECO:0000256" key="10">
    <source>
        <dbReference type="ARBA" id="ARBA00023136"/>
    </source>
</evidence>
<dbReference type="FunFam" id="1.10.510.10:FF:000590">
    <property type="entry name" value="PR5-like receptor kinase"/>
    <property type="match status" value="1"/>
</dbReference>
<feature type="transmembrane region" description="Helical" evidence="15">
    <location>
        <begin position="6"/>
        <end position="27"/>
    </location>
</feature>
<keyword evidence="3" id="KW-0808">Transferase</keyword>
<keyword evidence="6 12" id="KW-0547">Nucleotide-binding</keyword>
<dbReference type="InterPro" id="IPR011009">
    <property type="entry name" value="Kinase-like_dom_sf"/>
</dbReference>
<evidence type="ECO:0000256" key="11">
    <source>
        <dbReference type="ARBA" id="ARBA00023180"/>
    </source>
</evidence>
<protein>
    <recommendedName>
        <fullName evidence="16">Protein kinase domain-containing protein</fullName>
    </recommendedName>
</protein>
<feature type="domain" description="Protein kinase" evidence="16">
    <location>
        <begin position="65"/>
        <end position="341"/>
    </location>
</feature>
<keyword evidence="8 12" id="KW-0067">ATP-binding</keyword>
<evidence type="ECO:0000256" key="6">
    <source>
        <dbReference type="ARBA" id="ARBA00022741"/>
    </source>
</evidence>
<evidence type="ECO:0000256" key="8">
    <source>
        <dbReference type="ARBA" id="ARBA00022840"/>
    </source>
</evidence>
<dbReference type="EMBL" id="CM017633">
    <property type="protein sequence ID" value="TYH46752.1"/>
    <property type="molecule type" value="Genomic_DNA"/>
</dbReference>
<dbReference type="SMART" id="SM00220">
    <property type="entry name" value="S_TKc"/>
    <property type="match status" value="1"/>
</dbReference>
<dbReference type="PROSITE" id="PS00108">
    <property type="entry name" value="PROTEIN_KINASE_ST"/>
    <property type="match status" value="1"/>
</dbReference>
<evidence type="ECO:0000256" key="14">
    <source>
        <dbReference type="SAM" id="MobiDB-lite"/>
    </source>
</evidence>
<keyword evidence="10 15" id="KW-0472">Membrane</keyword>
<dbReference type="PANTHER" id="PTHR27009">
    <property type="entry name" value="RUST RESISTANCE KINASE LR10-RELATED"/>
    <property type="match status" value="1"/>
</dbReference>
<gene>
    <name evidence="17" type="ORF">ES332_D11G360900v1</name>
</gene>
<keyword evidence="11" id="KW-0325">Glycoprotein</keyword>
<dbReference type="Gene3D" id="3.30.200.20">
    <property type="entry name" value="Phosphorylase Kinase, domain 1"/>
    <property type="match status" value="1"/>
</dbReference>
<dbReference type="Gene3D" id="1.10.510.10">
    <property type="entry name" value="Transferase(Phosphotransferase) domain 1"/>
    <property type="match status" value="1"/>
</dbReference>
<evidence type="ECO:0000256" key="3">
    <source>
        <dbReference type="ARBA" id="ARBA00022679"/>
    </source>
</evidence>
<feature type="compositionally biased region" description="Low complexity" evidence="14">
    <location>
        <begin position="382"/>
        <end position="396"/>
    </location>
</feature>
<dbReference type="InterPro" id="IPR008271">
    <property type="entry name" value="Ser/Thr_kinase_AS"/>
</dbReference>
<dbReference type="AlphaFoldDB" id="A0A5D2IWF5"/>
<evidence type="ECO:0000256" key="15">
    <source>
        <dbReference type="SAM" id="Phobius"/>
    </source>
</evidence>
<keyword evidence="2 13" id="KW-0723">Serine/threonine-protein kinase</keyword>
<evidence type="ECO:0000256" key="1">
    <source>
        <dbReference type="ARBA" id="ARBA00004479"/>
    </source>
</evidence>
<evidence type="ECO:0000256" key="9">
    <source>
        <dbReference type="ARBA" id="ARBA00022989"/>
    </source>
</evidence>
<evidence type="ECO:0000256" key="7">
    <source>
        <dbReference type="ARBA" id="ARBA00022777"/>
    </source>
</evidence>
<feature type="binding site" evidence="12">
    <location>
        <position position="93"/>
    </location>
    <ligand>
        <name>ATP</name>
        <dbReference type="ChEBI" id="CHEBI:30616"/>
    </ligand>
</feature>
<feature type="region of interest" description="Disordered" evidence="14">
    <location>
        <begin position="357"/>
        <end position="396"/>
    </location>
</feature>
<dbReference type="FunFam" id="3.30.200.20:FF:000178">
    <property type="entry name" value="serine/threonine-protein kinase PBS1-like"/>
    <property type="match status" value="1"/>
</dbReference>
<dbReference type="Pfam" id="PF00069">
    <property type="entry name" value="Pkinase"/>
    <property type="match status" value="1"/>
</dbReference>
<keyword evidence="18" id="KW-1185">Reference proteome</keyword>
<proteinExistence type="inferred from homology"/>
<name>A0A5D2IWF5_GOSTO</name>
<evidence type="ECO:0000256" key="12">
    <source>
        <dbReference type="PROSITE-ProRule" id="PRU10141"/>
    </source>
</evidence>
<dbReference type="InterPro" id="IPR017441">
    <property type="entry name" value="Protein_kinase_ATP_BS"/>
</dbReference>
<keyword evidence="7" id="KW-0418">Kinase</keyword>
<organism evidence="17 18">
    <name type="scientific">Gossypium tomentosum</name>
    <name type="common">Hawaiian cotton</name>
    <name type="synonym">Gossypium sandvicense</name>
    <dbReference type="NCBI Taxonomy" id="34277"/>
    <lineage>
        <taxon>Eukaryota</taxon>
        <taxon>Viridiplantae</taxon>
        <taxon>Streptophyta</taxon>
        <taxon>Embryophyta</taxon>
        <taxon>Tracheophyta</taxon>
        <taxon>Spermatophyta</taxon>
        <taxon>Magnoliopsida</taxon>
        <taxon>eudicotyledons</taxon>
        <taxon>Gunneridae</taxon>
        <taxon>Pentapetalae</taxon>
        <taxon>rosids</taxon>
        <taxon>malvids</taxon>
        <taxon>Malvales</taxon>
        <taxon>Malvaceae</taxon>
        <taxon>Malvoideae</taxon>
        <taxon>Gossypium</taxon>
    </lineage>
</organism>
<dbReference type="GO" id="GO:0005524">
    <property type="term" value="F:ATP binding"/>
    <property type="evidence" value="ECO:0007669"/>
    <property type="project" value="UniProtKB-UniRule"/>
</dbReference>
<keyword evidence="9 15" id="KW-1133">Transmembrane helix</keyword>
<evidence type="ECO:0000256" key="5">
    <source>
        <dbReference type="ARBA" id="ARBA00022729"/>
    </source>
</evidence>
<dbReference type="PROSITE" id="PS00107">
    <property type="entry name" value="PROTEIN_KINASE_ATP"/>
    <property type="match status" value="1"/>
</dbReference>
<dbReference type="PROSITE" id="PS50011">
    <property type="entry name" value="PROTEIN_KINASE_DOM"/>
    <property type="match status" value="1"/>
</dbReference>
<keyword evidence="4 15" id="KW-0812">Transmembrane</keyword>
<comment type="similarity">
    <text evidence="13">Belongs to the protein kinase superfamily.</text>
</comment>
<evidence type="ECO:0000256" key="13">
    <source>
        <dbReference type="RuleBase" id="RU000304"/>
    </source>
</evidence>
<dbReference type="InterPro" id="IPR045874">
    <property type="entry name" value="LRK10/LRL21-25-like"/>
</dbReference>
<comment type="subcellular location">
    <subcellularLocation>
        <location evidence="1">Membrane</location>
        <topology evidence="1">Single-pass type I membrane protein</topology>
    </subcellularLocation>
</comment>
<sequence length="396" mass="44737">MCIGITGGVILLRMLVGIFILIVVVTIKFRRRHLSADDTIEEFLQSQNNLMPIRYSYYEVKKMRRDFKDKLGEGGYGSVFKGKLRSNHPVAIKLLGNVKGNGQDFINEVATLGRIHHVNVAKLIGFCVEGTKQALVYDFMPNGSLDRIVFGKDDKALLSWQKMFDIAHGIARGIEYLHQGCDMQILHFDIKPHNILLDENFTPKVSDFGLAKLYSVNDSIVSLTAARGTIGYIAPELIYKNLGGISYKADVYSFGMLIMEIVGRRKNMNALVEQTSQTYFPSWIYDRYHRGEDIDLKDVTDDEKIIVKKMVITASWCIQIKPSERPSMSKVLEMFETDVTLLQMPPRPFQLPFEVSTKDQSYDNSTNSAEDRSHGTTTTGTSKFPSSSKESSLNIM</sequence>
<reference evidence="17 18" key="1">
    <citation type="submission" date="2019-07" db="EMBL/GenBank/DDBJ databases">
        <title>WGS assembly of Gossypium tomentosum.</title>
        <authorList>
            <person name="Chen Z.J."/>
            <person name="Sreedasyam A."/>
            <person name="Ando A."/>
            <person name="Song Q."/>
            <person name="De L."/>
            <person name="Hulse-Kemp A."/>
            <person name="Ding M."/>
            <person name="Ye W."/>
            <person name="Kirkbride R."/>
            <person name="Jenkins J."/>
            <person name="Plott C."/>
            <person name="Lovell J."/>
            <person name="Lin Y.-M."/>
            <person name="Vaughn R."/>
            <person name="Liu B."/>
            <person name="Li W."/>
            <person name="Simpson S."/>
            <person name="Scheffler B."/>
            <person name="Saski C."/>
            <person name="Grover C."/>
            <person name="Hu G."/>
            <person name="Conover J."/>
            <person name="Carlson J."/>
            <person name="Shu S."/>
            <person name="Boston L."/>
            <person name="Williams M."/>
            <person name="Peterson D."/>
            <person name="Mcgee K."/>
            <person name="Jones D."/>
            <person name="Wendel J."/>
            <person name="Stelly D."/>
            <person name="Grimwood J."/>
            <person name="Schmutz J."/>
        </authorList>
    </citation>
    <scope>NUCLEOTIDE SEQUENCE [LARGE SCALE GENOMIC DNA]</scope>
    <source>
        <strain evidence="17">7179.01</strain>
    </source>
</reference>
<evidence type="ECO:0000313" key="17">
    <source>
        <dbReference type="EMBL" id="TYH46752.1"/>
    </source>
</evidence>
<evidence type="ECO:0000259" key="16">
    <source>
        <dbReference type="PROSITE" id="PS50011"/>
    </source>
</evidence>
<dbReference type="GO" id="GO:0004674">
    <property type="term" value="F:protein serine/threonine kinase activity"/>
    <property type="evidence" value="ECO:0007669"/>
    <property type="project" value="UniProtKB-KW"/>
</dbReference>
<keyword evidence="5" id="KW-0732">Signal</keyword>